<gene>
    <name evidence="2" type="ORF">SLA_3106</name>
</gene>
<dbReference type="InterPro" id="IPR011990">
    <property type="entry name" value="TPR-like_helical_dom_sf"/>
</dbReference>
<organism evidence="2 3">
    <name type="scientific">Streptomyces laurentii</name>
    <dbReference type="NCBI Taxonomy" id="39478"/>
    <lineage>
        <taxon>Bacteria</taxon>
        <taxon>Bacillati</taxon>
        <taxon>Actinomycetota</taxon>
        <taxon>Actinomycetes</taxon>
        <taxon>Kitasatosporales</taxon>
        <taxon>Streptomycetaceae</taxon>
        <taxon>Streptomyces</taxon>
    </lineage>
</organism>
<dbReference type="GO" id="GO:0016747">
    <property type="term" value="F:acyltransferase activity, transferring groups other than amino-acyl groups"/>
    <property type="evidence" value="ECO:0007669"/>
    <property type="project" value="InterPro"/>
</dbReference>
<dbReference type="Proteomes" id="UP000217676">
    <property type="component" value="Chromosome"/>
</dbReference>
<dbReference type="AlphaFoldDB" id="A0A160P125"/>
<dbReference type="Gene3D" id="1.25.40.10">
    <property type="entry name" value="Tetratricopeptide repeat domain"/>
    <property type="match status" value="1"/>
</dbReference>
<dbReference type="SUPFAM" id="SSF55729">
    <property type="entry name" value="Acyl-CoA N-acyltransferases (Nat)"/>
    <property type="match status" value="1"/>
</dbReference>
<dbReference type="PROSITE" id="PS51186">
    <property type="entry name" value="GNAT"/>
    <property type="match status" value="1"/>
</dbReference>
<dbReference type="InterPro" id="IPR016181">
    <property type="entry name" value="Acyl_CoA_acyltransferase"/>
</dbReference>
<reference evidence="2 3" key="1">
    <citation type="journal article" date="2016" name="Genome Announc.">
        <title>Complete Genome Sequence of Thiostrepton-Producing Streptomyces laurentii ATCC 31255.</title>
        <authorList>
            <person name="Doi K."/>
            <person name="Fujino Y."/>
            <person name="Nagayoshi Y."/>
            <person name="Ohshima T."/>
            <person name="Ogata S."/>
        </authorList>
    </citation>
    <scope>NUCLEOTIDE SEQUENCE [LARGE SCALE GENOMIC DNA]</scope>
    <source>
        <strain evidence="2 3">ATCC 31255</strain>
    </source>
</reference>
<keyword evidence="2" id="KW-0808">Transferase</keyword>
<name>A0A160P125_STRLU</name>
<evidence type="ECO:0000259" key="1">
    <source>
        <dbReference type="PROSITE" id="PS51186"/>
    </source>
</evidence>
<dbReference type="KEGG" id="slau:SLA_3106"/>
<keyword evidence="3" id="KW-1185">Reference proteome</keyword>
<dbReference type="InterPro" id="IPR000182">
    <property type="entry name" value="GNAT_dom"/>
</dbReference>
<dbReference type="Pfam" id="PF00583">
    <property type="entry name" value="Acetyltransf_1"/>
    <property type="match status" value="1"/>
</dbReference>
<feature type="domain" description="N-acetyltransferase" evidence="1">
    <location>
        <begin position="425"/>
        <end position="594"/>
    </location>
</feature>
<accession>A0A160P125</accession>
<sequence>MEGNEHLASAMREHGFKQHELADAVNSRLIDKGYKGTVGERTVRNWLTGTTKWPHPRQRDALEAVFRRTAEELGFRPPVRKRPSTPLEDSVDRRNFLTGAGGTMVAAAAPFLGAPPQVGTSDVIRLRSGLDNLMAVDDTRGGHEALERAALAGAAEALEKQKLGATQRIRRRLYTVAADYTAAAAWSALDARRGDRAQALLGRALYLAGMGRDSGAELCTWNLYAMLARQRDERTQAVDSAMAAQSTSITKRDPFYASLAHARTAIGHASLDRQAAIRSLGHAWEALEKATPDAPRPSWVAFYGRGELMAITAIVRDRIGDFDHAEAASHQALASIPPQFRRNRAMATARLALAQLHQGDLDQACATASAVFELMDGDPLPGRLRSLLGDYYRDLIALAPDAAVSREWGGPHPIRREPSVNTPKPEVRYFTHADVPRIRQALIDIHADAYADAMDDEFNQRFPWFVDHWGGNPAFACVIAFEGETPVAFAYGAPARPYREWWREYLTDVPEKHETFAFSELAVRTEYRGTGTARLVTRALLEERAEDLVVLLVDTEHPKVQAVYESWGFGKVGERRPFPDSPVCAVMLAELPLRP</sequence>
<dbReference type="SUPFAM" id="SSF48452">
    <property type="entry name" value="TPR-like"/>
    <property type="match status" value="1"/>
</dbReference>
<proteinExistence type="predicted"/>
<dbReference type="EMBL" id="AP017424">
    <property type="protein sequence ID" value="BAU84020.1"/>
    <property type="molecule type" value="Genomic_DNA"/>
</dbReference>
<evidence type="ECO:0000313" key="3">
    <source>
        <dbReference type="Proteomes" id="UP000217676"/>
    </source>
</evidence>
<dbReference type="Gene3D" id="3.40.630.30">
    <property type="match status" value="1"/>
</dbReference>
<evidence type="ECO:0000313" key="2">
    <source>
        <dbReference type="EMBL" id="BAU84020.1"/>
    </source>
</evidence>
<protein>
    <submittedName>
        <fullName evidence="2">Acetyltransferase</fullName>
    </submittedName>
</protein>